<feature type="region of interest" description="Disordered" evidence="1">
    <location>
        <begin position="56"/>
        <end position="80"/>
    </location>
</feature>
<evidence type="ECO:0000313" key="2">
    <source>
        <dbReference type="EMBL" id="MBB3161114.1"/>
    </source>
</evidence>
<reference evidence="2 5" key="2">
    <citation type="submission" date="2020-08" db="EMBL/GenBank/DDBJ databases">
        <title>Genomic Encyclopedia of Type Strains, Phase III (KMG-III): the genomes of soil and plant-associated and newly described type strains.</title>
        <authorList>
            <person name="Whitman W."/>
        </authorList>
    </citation>
    <scope>NUCLEOTIDE SEQUENCE [LARGE SCALE GENOMIC DNA]</scope>
    <source>
        <strain evidence="2 5">CECT 8280</strain>
    </source>
</reference>
<comment type="caution">
    <text evidence="3">The sequence shown here is derived from an EMBL/GenBank/DDBJ whole genome shotgun (WGS) entry which is preliminary data.</text>
</comment>
<dbReference type="AlphaFoldDB" id="A0A1S9H209"/>
<dbReference type="EMBL" id="SMBI01000012">
    <property type="protein sequence ID" value="TCU19906.1"/>
    <property type="molecule type" value="Genomic_DNA"/>
</dbReference>
<keyword evidence="5" id="KW-1185">Reference proteome</keyword>
<proteinExistence type="predicted"/>
<accession>A0A1S9H209</accession>
<name>A0A1S9H209_9HYPH</name>
<evidence type="ECO:0000313" key="3">
    <source>
        <dbReference type="EMBL" id="TCU19906.1"/>
    </source>
</evidence>
<reference evidence="3 4" key="1">
    <citation type="submission" date="2019-03" db="EMBL/GenBank/DDBJ databases">
        <title>Genomic Encyclopedia of Type Strains, Phase IV (KMG-V): Genome sequencing to study the core and pangenomes of soil and plant-associated prokaryotes.</title>
        <authorList>
            <person name="Whitman W."/>
        </authorList>
    </citation>
    <scope>NUCLEOTIDE SEQUENCE [LARGE SCALE GENOMIC DNA]</scope>
    <source>
        <strain evidence="3 4">FB403</strain>
    </source>
</reference>
<feature type="region of interest" description="Disordered" evidence="1">
    <location>
        <begin position="1"/>
        <end position="20"/>
    </location>
</feature>
<dbReference type="Proteomes" id="UP000295021">
    <property type="component" value="Unassembled WGS sequence"/>
</dbReference>
<dbReference type="EMBL" id="JACHXX010000002">
    <property type="protein sequence ID" value="MBB3161114.1"/>
    <property type="molecule type" value="Genomic_DNA"/>
</dbReference>
<gene>
    <name evidence="3" type="ORF">EV131_112222</name>
    <name evidence="2" type="ORF">FHS25_001563</name>
</gene>
<evidence type="ECO:0000256" key="1">
    <source>
        <dbReference type="SAM" id="MobiDB-lite"/>
    </source>
</evidence>
<evidence type="ECO:0000313" key="4">
    <source>
        <dbReference type="Proteomes" id="UP000295021"/>
    </source>
</evidence>
<evidence type="ECO:0008006" key="6">
    <source>
        <dbReference type="Google" id="ProtNLM"/>
    </source>
</evidence>
<protein>
    <recommendedName>
        <fullName evidence="6">Lytic murein transglycosylase</fullName>
    </recommendedName>
</protein>
<dbReference type="Proteomes" id="UP000542811">
    <property type="component" value="Unassembled WGS sequence"/>
</dbReference>
<sequence>MGLRLRYPPLSCRTSPPQGGRLAGGYDFPKQFGHCDSDTADRKRWSNLLPISPLVGEMSGRTEGGIPGTTPDILPKRRLR</sequence>
<organism evidence="3 4">
    <name type="scientific">Rhizobium laguerreae</name>
    <dbReference type="NCBI Taxonomy" id="1076926"/>
    <lineage>
        <taxon>Bacteria</taxon>
        <taxon>Pseudomonadati</taxon>
        <taxon>Pseudomonadota</taxon>
        <taxon>Alphaproteobacteria</taxon>
        <taxon>Hyphomicrobiales</taxon>
        <taxon>Rhizobiaceae</taxon>
        <taxon>Rhizobium/Agrobacterium group</taxon>
        <taxon>Rhizobium</taxon>
    </lineage>
</organism>
<evidence type="ECO:0000313" key="5">
    <source>
        <dbReference type="Proteomes" id="UP000542811"/>
    </source>
</evidence>